<dbReference type="NCBIfam" id="TIGR04159">
    <property type="entry name" value="methbact_MbnB"/>
    <property type="match status" value="1"/>
</dbReference>
<dbReference type="PANTHER" id="PTHR42194">
    <property type="entry name" value="UPF0276 PROTEIN HI_1600"/>
    <property type="match status" value="1"/>
</dbReference>
<feature type="binding site" evidence="3 4">
    <location>
        <position position="163"/>
    </location>
    <ligand>
        <name>Fe(3+)</name>
        <dbReference type="ChEBI" id="CHEBI:29034"/>
        <label>2</label>
    </ligand>
</feature>
<feature type="binding site" evidence="3 4">
    <location>
        <position position="133"/>
    </location>
    <ligand>
        <name>Fe(3+)</name>
        <dbReference type="ChEBI" id="CHEBI:29034"/>
        <label>2</label>
    </ligand>
</feature>
<feature type="binding site" evidence="3 4">
    <location>
        <position position="192"/>
    </location>
    <ligand>
        <name>Fe(3+)</name>
        <dbReference type="ChEBI" id="CHEBI:29034"/>
        <label>2</label>
    </ligand>
</feature>
<evidence type="ECO:0007829" key="5">
    <source>
        <dbReference type="PDB" id="7TCX"/>
    </source>
</evidence>
<dbReference type="STRING" id="595536.GCA_000178815_03723"/>
<evidence type="ECO:0007829" key="3">
    <source>
        <dbReference type="PDB" id="7TCR"/>
    </source>
</evidence>
<sequence length="276" mass="32319">MQIGFNFTLTGTLDMVQQMIKERKIDYVEMLIDNFVHLPPEQIADSFDCPVAFHIMLSKYLERDREELEKLGKRLRRFIDVMRPVYVSDHILYFTHNGRSLFHLGEIDYREYDHVRSKVEQWQDMLGTRLYLENYPSIMDGAWDAPSFYERLSRETGVGVLFDASNAICAQNNTGAPVELWKKIIETTRHFHVAGYGTAFIEPRVKADTHDREMAEDTLDFLSRMRTSFDKPGATITYERDFDIDYESISVDLKRLRDIFPCVEEERHEPVAHCAG</sequence>
<feature type="binding site" evidence="3 4">
    <location>
        <position position="133"/>
    </location>
    <ligand>
        <name>Fe(3+)</name>
        <dbReference type="ChEBI" id="CHEBI:29034"/>
        <label>1</label>
    </ligand>
</feature>
<protein>
    <submittedName>
        <fullName evidence="1">Methanobactin biosynthesis cassette protein MbnB</fullName>
    </submittedName>
</protein>
<feature type="binding site" evidence="3 4">
    <location>
        <position position="54"/>
    </location>
    <ligand>
        <name>Fe(3+)</name>
        <dbReference type="ChEBI" id="CHEBI:29034"/>
        <label>1</label>
    </ligand>
</feature>
<feature type="binding site" evidence="3 4">
    <location>
        <position position="210"/>
    </location>
    <ligand>
        <name>Fe(3+)</name>
        <dbReference type="ChEBI" id="CHEBI:29034"/>
        <label>3</label>
    </ligand>
</feature>
<dbReference type="SUPFAM" id="SSF51658">
    <property type="entry name" value="Xylose isomerase-like"/>
    <property type="match status" value="1"/>
</dbReference>
<keyword evidence="3 4" id="KW-0002">3D-structure</keyword>
<dbReference type="PDB" id="7TCW">
    <property type="method" value="X-ray"/>
    <property type="resolution" value="2.67 A"/>
    <property type="chains" value="A/B=1-268"/>
</dbReference>
<proteinExistence type="evidence at protein level"/>
<feature type="binding site" evidence="3 4">
    <location>
        <position position="163"/>
    </location>
    <ligand>
        <name>Fe(3+)</name>
        <dbReference type="ChEBI" id="CHEBI:29034"/>
        <label>3</label>
    </ligand>
</feature>
<dbReference type="RefSeq" id="WP_065083569.1">
    <property type="nucleotide sequence ID" value="NZ_CP023737.1"/>
</dbReference>
<feature type="binding site" evidence="3 4">
    <location>
        <position position="90"/>
    </location>
    <ligand>
        <name>Fe(3+)</name>
        <dbReference type="ChEBI" id="CHEBI:29034"/>
        <label>1</label>
    </ligand>
</feature>
<dbReference type="PDB" id="7TCX">
    <property type="method" value="X-ray"/>
    <property type="resolution" value="2.21 A"/>
    <property type="chains" value="A/B=1-268"/>
</dbReference>
<gene>
    <name evidence="1" type="primary">mbnB</name>
    <name evidence="1" type="ORF">CQW49_07160</name>
</gene>
<feature type="binding site" evidence="3 4">
    <location>
        <position position="166"/>
    </location>
    <ligand>
        <name>Fe(3+)</name>
        <dbReference type="ChEBI" id="CHEBI:29034"/>
        <label>3</label>
    </ligand>
</feature>
<evidence type="ECO:0000313" key="1">
    <source>
        <dbReference type="EMBL" id="ATQ70273.1"/>
    </source>
</evidence>
<dbReference type="InterPro" id="IPR036237">
    <property type="entry name" value="Xyl_isomerase-like_sf"/>
</dbReference>
<keyword evidence="3 4" id="KW-0479">Metal-binding</keyword>
<dbReference type="GO" id="GO:0046872">
    <property type="term" value="F:metal ion binding"/>
    <property type="evidence" value="ECO:0007669"/>
    <property type="project" value="UniProtKB-KW"/>
</dbReference>
<feature type="binding site" evidence="3 4">
    <location>
        <position position="239"/>
    </location>
    <ligand>
        <name>Fe(3+)</name>
        <dbReference type="ChEBI" id="CHEBI:29034"/>
        <label>2</label>
    </ligand>
</feature>
<reference evidence="3 4" key="2">
    <citation type="journal article" date="2022" name="Proc. Natl. Acad. Sci. U.S.A.">
        <title>A mixed-valent Fe(II)Fe(III) species converts cysteine to an oxazolone/thioamide pair in methanobactin biosynthesis.</title>
        <authorList>
            <person name="Park Y.J."/>
            <person name="Jodts R.J."/>
            <person name="Slater J.W."/>
            <person name="Reyes R.M."/>
            <person name="Winton V.J."/>
            <person name="Montaser R.A."/>
            <person name="Thomas P.M."/>
            <person name="Dowdle W.B."/>
            <person name="Ruiz A."/>
            <person name="Kelleher N.L."/>
            <person name="Bollinger J.M."/>
            <person name="Krebs C."/>
            <person name="Hoffman B.M."/>
            <person name="Rosenzweig A.C."/>
        </authorList>
    </citation>
    <scope>X-RAY CRYSTALLOGRAPHY (2.21 ANGSTROMS) OF 1-268 IN COMPLEX WITH FE(3+)</scope>
</reference>
<feature type="binding site" evidence="5">
    <location>
        <position position="239"/>
    </location>
    <ligand>
        <name>Fe(3+)</name>
        <dbReference type="ChEBI" id="CHEBI:29034"/>
        <label>3</label>
    </ligand>
</feature>
<dbReference type="AlphaFoldDB" id="A0A2D2D5M1"/>
<dbReference type="EMBL" id="CP023737">
    <property type="protein sequence ID" value="ATQ70273.1"/>
    <property type="molecule type" value="Genomic_DNA"/>
</dbReference>
<dbReference type="PDB" id="7TCR">
    <property type="method" value="X-ray"/>
    <property type="resolution" value="2.62 A"/>
    <property type="chains" value="A/B=1-268"/>
</dbReference>
<dbReference type="Pfam" id="PF05114">
    <property type="entry name" value="MbnB_TglH_ChrH"/>
    <property type="match status" value="1"/>
</dbReference>
<dbReference type="Proteomes" id="UP000230709">
    <property type="component" value="Chromosome"/>
</dbReference>
<dbReference type="PDB" id="7TCU">
    <property type="method" value="X-ray"/>
    <property type="resolution" value="2.31 A"/>
    <property type="chains" value="A/B=1-268"/>
</dbReference>
<dbReference type="PANTHER" id="PTHR42194:SF1">
    <property type="entry name" value="UPF0276 PROTEIN HI_1600"/>
    <property type="match status" value="1"/>
</dbReference>
<evidence type="ECO:0007829" key="4">
    <source>
        <dbReference type="PDB" id="7TCU"/>
    </source>
</evidence>
<reference evidence="2" key="1">
    <citation type="submission" date="2017-10" db="EMBL/GenBank/DDBJ databases">
        <title>Completed PacBio SMRT sequence of Methylosinus trichosporium OB3b reveals presence of a third large plasmid.</title>
        <authorList>
            <person name="Charles T.C."/>
            <person name="Lynch M.D.J."/>
            <person name="Heil J.R."/>
            <person name="Cheng J."/>
        </authorList>
    </citation>
    <scope>NUCLEOTIDE SEQUENCE [LARGE SCALE GENOMIC DNA]</scope>
    <source>
        <strain evidence="2">OB3b</strain>
    </source>
</reference>
<feature type="binding site" evidence="3 5">
    <location>
        <position position="208"/>
    </location>
    <ligand>
        <name>Fe(3+)</name>
        <dbReference type="ChEBI" id="CHEBI:29034"/>
        <label>3</label>
    </ligand>
</feature>
<dbReference type="SMR" id="A0A2D2D5M1"/>
<dbReference type="Gene3D" id="3.20.20.150">
    <property type="entry name" value="Divalent-metal-dependent TIM barrel enzymes"/>
    <property type="match status" value="1"/>
</dbReference>
<dbReference type="InterPro" id="IPR007801">
    <property type="entry name" value="MbnB/TglH/ChrH"/>
</dbReference>
<name>A0A2D2D5M1_METT3</name>
<evidence type="ECO:0000313" key="2">
    <source>
        <dbReference type="Proteomes" id="UP000230709"/>
    </source>
</evidence>
<keyword evidence="2" id="KW-1185">Reference proteome</keyword>
<accession>A0A2D2D5M1</accession>
<dbReference type="KEGG" id="mtw:CQW49_07160"/>
<organism evidence="1 2">
    <name type="scientific">Methylosinus trichosporium (strain ATCC 35070 / NCIMB 11131 / UNIQEM 75 / OB3b)</name>
    <dbReference type="NCBI Taxonomy" id="595536"/>
    <lineage>
        <taxon>Bacteria</taxon>
        <taxon>Pseudomonadati</taxon>
        <taxon>Pseudomonadota</taxon>
        <taxon>Alphaproteobacteria</taxon>
        <taxon>Hyphomicrobiales</taxon>
        <taxon>Methylocystaceae</taxon>
        <taxon>Methylosinus</taxon>
    </lineage>
</organism>
<dbReference type="InterPro" id="IPR026431">
    <property type="entry name" value="Methbact_MbnB"/>
</dbReference>